<proteinExistence type="predicted"/>
<organism evidence="7 8">
    <name type="scientific">Kaistia hirudinis</name>
    <dbReference type="NCBI Taxonomy" id="1293440"/>
    <lineage>
        <taxon>Bacteria</taxon>
        <taxon>Pseudomonadati</taxon>
        <taxon>Pseudomonadota</taxon>
        <taxon>Alphaproteobacteria</taxon>
        <taxon>Hyphomicrobiales</taxon>
        <taxon>Kaistiaceae</taxon>
        <taxon>Kaistia</taxon>
    </lineage>
</organism>
<dbReference type="Pfam" id="PF04572">
    <property type="entry name" value="Gb3_synth"/>
    <property type="match status" value="1"/>
</dbReference>
<dbReference type="InterPro" id="IPR007577">
    <property type="entry name" value="GlycoTrfase_DXD_sugar-bd_CS"/>
</dbReference>
<sequence length="439" mass="48615">MAKPSSAPPHVGRTRLVRYDSCIIRRKRDNYRDFGRMSNAHETDTANVIKTLWHGTPLSIFEELSLLSFVRQGHEVELYSYEDVAVPDGVRLVDANSIMREADVFAYTSGPAKGSFAAFSNLFRFKMLAEHGGIWSDADVLCIRPFFDLPAASIGQVCKFTPEYLNTAILKFPIGNAVCVDVYEHLADEGSNISLGASSELLTQAANRHRDDRELLPVDAFYPLTWKETSLLVDPDQYEKCSSMLASSYAVHWWNTAITFGLGMPKEALPSRGSYLHTKAIEVFGNDTFPAWPISVSRVWIDHFNHVSNTIGDIFVGTNVIGRVETTKWDGSGEVEVSGWAFDQTRPLDPLTVLFLLDGEVVHTQRTTAGRPDVTDAHGAYRPRYVSFAGKVKTGIEPKAQRGFMDRIFKRPDQGGELVVMAIGASGSASVIAKVKRAS</sequence>
<dbReference type="InterPro" id="IPR051981">
    <property type="entry name" value="Glycosyltransf_32"/>
</dbReference>
<evidence type="ECO:0000256" key="3">
    <source>
        <dbReference type="ARBA" id="ARBA00022679"/>
    </source>
</evidence>
<evidence type="ECO:0000256" key="1">
    <source>
        <dbReference type="ARBA" id="ARBA00004323"/>
    </source>
</evidence>
<evidence type="ECO:0000259" key="6">
    <source>
        <dbReference type="Pfam" id="PF04572"/>
    </source>
</evidence>
<evidence type="ECO:0000256" key="4">
    <source>
        <dbReference type="ARBA" id="ARBA00023034"/>
    </source>
</evidence>
<gene>
    <name evidence="7" type="ORF">GGR25_001187</name>
</gene>
<dbReference type="AlphaFoldDB" id="A0A840ALB2"/>
<dbReference type="RefSeq" id="WP_183397836.1">
    <property type="nucleotide sequence ID" value="NZ_JACIDS010000002.1"/>
</dbReference>
<keyword evidence="3" id="KW-0808">Transferase</keyword>
<evidence type="ECO:0000313" key="7">
    <source>
        <dbReference type="EMBL" id="MBB3930148.1"/>
    </source>
</evidence>
<accession>A0A840ALB2</accession>
<keyword evidence="2" id="KW-0328">Glycosyltransferase</keyword>
<keyword evidence="8" id="KW-1185">Reference proteome</keyword>
<evidence type="ECO:0000313" key="8">
    <source>
        <dbReference type="Proteomes" id="UP000553963"/>
    </source>
</evidence>
<dbReference type="GO" id="GO:0006688">
    <property type="term" value="P:glycosphingolipid biosynthetic process"/>
    <property type="evidence" value="ECO:0007669"/>
    <property type="project" value="TreeGrafter"/>
</dbReference>
<dbReference type="PANTHER" id="PTHR12042:SF21">
    <property type="entry name" value="ALPHA1,4-GALACTOSYLTRANSFERASE 1-RELATED"/>
    <property type="match status" value="1"/>
</dbReference>
<dbReference type="InterPro" id="IPR029044">
    <property type="entry name" value="Nucleotide-diphossugar_trans"/>
</dbReference>
<evidence type="ECO:0000256" key="2">
    <source>
        <dbReference type="ARBA" id="ARBA00022676"/>
    </source>
</evidence>
<reference evidence="7 8" key="1">
    <citation type="submission" date="2020-08" db="EMBL/GenBank/DDBJ databases">
        <title>Genomic Encyclopedia of Type Strains, Phase IV (KMG-IV): sequencing the most valuable type-strain genomes for metagenomic binning, comparative biology and taxonomic classification.</title>
        <authorList>
            <person name="Goeker M."/>
        </authorList>
    </citation>
    <scope>NUCLEOTIDE SEQUENCE [LARGE SCALE GENOMIC DNA]</scope>
    <source>
        <strain evidence="7 8">DSM 25966</strain>
    </source>
</reference>
<dbReference type="Gene3D" id="3.90.550.20">
    <property type="match status" value="1"/>
</dbReference>
<keyword evidence="4" id="KW-0333">Golgi apparatus</keyword>
<dbReference type="GO" id="GO:0016758">
    <property type="term" value="F:hexosyltransferase activity"/>
    <property type="evidence" value="ECO:0007669"/>
    <property type="project" value="TreeGrafter"/>
</dbReference>
<dbReference type="InterPro" id="IPR007652">
    <property type="entry name" value="A1-4-GlycosylTfrase_dom"/>
</dbReference>
<dbReference type="GO" id="GO:0016020">
    <property type="term" value="C:membrane"/>
    <property type="evidence" value="ECO:0007669"/>
    <property type="project" value="GOC"/>
</dbReference>
<evidence type="ECO:0000256" key="5">
    <source>
        <dbReference type="ARBA" id="ARBA00023136"/>
    </source>
</evidence>
<dbReference type="PANTHER" id="PTHR12042">
    <property type="entry name" value="LACTOSYLCERAMIDE 4-ALPHA-GALACTOSYLTRANSFERASE ALPHA- 1,4-GALACTOSYLTRANSFERASE"/>
    <property type="match status" value="1"/>
</dbReference>
<dbReference type="Proteomes" id="UP000553963">
    <property type="component" value="Unassembled WGS sequence"/>
</dbReference>
<name>A0A840ALB2_9HYPH</name>
<comment type="caution">
    <text evidence="7">The sequence shown here is derived from an EMBL/GenBank/DDBJ whole genome shotgun (WGS) entry which is preliminary data.</text>
</comment>
<dbReference type="SUPFAM" id="SSF53448">
    <property type="entry name" value="Nucleotide-diphospho-sugar transferases"/>
    <property type="match status" value="1"/>
</dbReference>
<keyword evidence="5" id="KW-0472">Membrane</keyword>
<protein>
    <recommendedName>
        <fullName evidence="6">Alpha 1,4-glycosyltransferase domain-containing protein</fullName>
    </recommendedName>
</protein>
<dbReference type="EMBL" id="JACIDS010000002">
    <property type="protein sequence ID" value="MBB3930148.1"/>
    <property type="molecule type" value="Genomic_DNA"/>
</dbReference>
<dbReference type="Pfam" id="PF04488">
    <property type="entry name" value="Gly_transf_sug"/>
    <property type="match status" value="1"/>
</dbReference>
<comment type="subcellular location">
    <subcellularLocation>
        <location evidence="1">Golgi apparatus membrane</location>
        <topology evidence="1">Single-pass type II membrane protein</topology>
    </subcellularLocation>
</comment>
<feature type="domain" description="Alpha 1,4-glycosyltransferase" evidence="6">
    <location>
        <begin position="211"/>
        <end position="256"/>
    </location>
</feature>